<evidence type="ECO:0000256" key="8">
    <source>
        <dbReference type="ARBA" id="ARBA00023239"/>
    </source>
</evidence>
<dbReference type="Proteomes" id="UP000242287">
    <property type="component" value="Unassembled WGS sequence"/>
</dbReference>
<dbReference type="EC" id="4.2.2.2" evidence="10"/>
<feature type="compositionally biased region" description="Low complexity" evidence="11">
    <location>
        <begin position="13"/>
        <end position="40"/>
    </location>
</feature>
<dbReference type="Gene3D" id="2.160.20.10">
    <property type="entry name" value="Single-stranded right-handed beta-helix, Pectin lyase-like"/>
    <property type="match status" value="1"/>
</dbReference>
<keyword evidence="6" id="KW-0732">Signal</keyword>
<comment type="function">
    <text evidence="9 10">Pectinolytic enzyme consist of four classes of enzymes: pectin lyase, polygalacturonase, pectin methylesterase and rhamnogalacturonase. Among pectinolytic enzymes, pectin lyase is the most important in depolymerization of pectin, since it cleaves internal glycosidic bonds of highly methylated pectins. Favors pectate, the anion, over pectin, the methyl ester.</text>
</comment>
<sequence length="273" mass="28214">MRLPKRCLPSSGSTTTPAPTTTTRITTTTTRTTSTAPAPTGITTTLPASAGYVALPTASVISGSFDGRMVKYDRQGSSGACQEQSETGEEDAVFILQPGASISNVIIGKDQAEGIHCRGPCTVTNVWWEDVCEDAITIKQTGANDVSTIIGGGAFNAEDKIVQHNGAGRVSISNFFASSFGKLYRACGNCATSYERHVTVNNVCLHGGSEGVGINSNWGDTAILSNIKTNGKPSDASVCCTYQGVPKGSEPPKIGCGDGYSACSYSESAVGSC</sequence>
<evidence type="ECO:0000256" key="4">
    <source>
        <dbReference type="ARBA" id="ARBA00006463"/>
    </source>
</evidence>
<evidence type="ECO:0000256" key="9">
    <source>
        <dbReference type="ARBA" id="ARBA00025679"/>
    </source>
</evidence>
<keyword evidence="13" id="KW-1185">Reference proteome</keyword>
<accession>A0A2A9NRJ6</accession>
<comment type="catalytic activity">
    <reaction evidence="1 10">
        <text>Eliminative cleavage of (1-&gt;4)-alpha-D-galacturonan to give oligosaccharides with 4-deoxy-alpha-D-galact-4-enuronosyl groups at their non-reducing ends.</text>
        <dbReference type="EC" id="4.2.2.2"/>
    </reaction>
</comment>
<comment type="subcellular location">
    <subcellularLocation>
        <location evidence="3 10">Secreted</location>
    </subcellularLocation>
</comment>
<dbReference type="STRING" id="703135.A0A2A9NRJ6"/>
<dbReference type="EMBL" id="KZ301973">
    <property type="protein sequence ID" value="PFH53605.1"/>
    <property type="molecule type" value="Genomic_DNA"/>
</dbReference>
<organism evidence="12 13">
    <name type="scientific">Amanita thiersii Skay4041</name>
    <dbReference type="NCBI Taxonomy" id="703135"/>
    <lineage>
        <taxon>Eukaryota</taxon>
        <taxon>Fungi</taxon>
        <taxon>Dikarya</taxon>
        <taxon>Basidiomycota</taxon>
        <taxon>Agaricomycotina</taxon>
        <taxon>Agaricomycetes</taxon>
        <taxon>Agaricomycetidae</taxon>
        <taxon>Agaricales</taxon>
        <taxon>Pluteineae</taxon>
        <taxon>Amanitaceae</taxon>
        <taxon>Amanita</taxon>
    </lineage>
</organism>
<evidence type="ECO:0000256" key="2">
    <source>
        <dbReference type="ARBA" id="ARBA00001913"/>
    </source>
</evidence>
<dbReference type="InterPro" id="IPR011050">
    <property type="entry name" value="Pectin_lyase_fold/virulence"/>
</dbReference>
<evidence type="ECO:0000256" key="6">
    <source>
        <dbReference type="ARBA" id="ARBA00022729"/>
    </source>
</evidence>
<evidence type="ECO:0000313" key="12">
    <source>
        <dbReference type="EMBL" id="PFH53605.1"/>
    </source>
</evidence>
<keyword evidence="7 10" id="KW-0106">Calcium</keyword>
<keyword evidence="5 10" id="KW-0964">Secreted</keyword>
<dbReference type="InterPro" id="IPR004898">
    <property type="entry name" value="Pectate_lyase_PlyH/PlyE-like"/>
</dbReference>
<evidence type="ECO:0000256" key="10">
    <source>
        <dbReference type="RuleBase" id="RU367009"/>
    </source>
</evidence>
<evidence type="ECO:0000256" key="1">
    <source>
        <dbReference type="ARBA" id="ARBA00000695"/>
    </source>
</evidence>
<dbReference type="InterPro" id="IPR012334">
    <property type="entry name" value="Pectin_lyas_fold"/>
</dbReference>
<dbReference type="Pfam" id="PF03211">
    <property type="entry name" value="Pectate_lyase"/>
    <property type="match status" value="1"/>
</dbReference>
<comment type="similarity">
    <text evidence="4 10">Belongs to the polysaccharide lyase 3 family.</text>
</comment>
<feature type="region of interest" description="Disordered" evidence="11">
    <location>
        <begin position="1"/>
        <end position="42"/>
    </location>
</feature>
<evidence type="ECO:0000256" key="5">
    <source>
        <dbReference type="ARBA" id="ARBA00022525"/>
    </source>
</evidence>
<evidence type="ECO:0000256" key="7">
    <source>
        <dbReference type="ARBA" id="ARBA00022837"/>
    </source>
</evidence>
<evidence type="ECO:0000256" key="3">
    <source>
        <dbReference type="ARBA" id="ARBA00004613"/>
    </source>
</evidence>
<dbReference type="GO" id="GO:0030570">
    <property type="term" value="F:pectate lyase activity"/>
    <property type="evidence" value="ECO:0007669"/>
    <property type="project" value="UniProtKB-UniRule"/>
</dbReference>
<dbReference type="PANTHER" id="PTHR33407:SF9">
    <property type="entry name" value="PECTATE LYASE F-RELATED"/>
    <property type="match status" value="1"/>
</dbReference>
<comment type="cofactor">
    <cofactor evidence="2 10">
        <name>Ca(2+)</name>
        <dbReference type="ChEBI" id="CHEBI:29108"/>
    </cofactor>
</comment>
<evidence type="ECO:0000313" key="13">
    <source>
        <dbReference type="Proteomes" id="UP000242287"/>
    </source>
</evidence>
<dbReference type="PANTHER" id="PTHR33407">
    <property type="entry name" value="PECTATE LYASE F-RELATED"/>
    <property type="match status" value="1"/>
</dbReference>
<dbReference type="OrthoDB" id="441042at2759"/>
<proteinExistence type="inferred from homology"/>
<protein>
    <recommendedName>
        <fullName evidence="10">Pectate lyase</fullName>
        <ecNumber evidence="10">4.2.2.2</ecNumber>
    </recommendedName>
</protein>
<dbReference type="GO" id="GO:0045490">
    <property type="term" value="P:pectin catabolic process"/>
    <property type="evidence" value="ECO:0007669"/>
    <property type="project" value="TreeGrafter"/>
</dbReference>
<reference evidence="12 13" key="1">
    <citation type="submission" date="2014-02" db="EMBL/GenBank/DDBJ databases">
        <title>Transposable element dynamics among asymbiotic and ectomycorrhizal Amanita fungi.</title>
        <authorList>
            <consortium name="DOE Joint Genome Institute"/>
            <person name="Hess J."/>
            <person name="Skrede I."/>
            <person name="Wolfe B."/>
            <person name="LaButti K."/>
            <person name="Ohm R.A."/>
            <person name="Grigoriev I.V."/>
            <person name="Pringle A."/>
        </authorList>
    </citation>
    <scope>NUCLEOTIDE SEQUENCE [LARGE SCALE GENOMIC DNA]</scope>
    <source>
        <strain evidence="12 13">SKay4041</strain>
    </source>
</reference>
<dbReference type="AlphaFoldDB" id="A0A2A9NRJ6"/>
<evidence type="ECO:0000256" key="11">
    <source>
        <dbReference type="SAM" id="MobiDB-lite"/>
    </source>
</evidence>
<name>A0A2A9NRJ6_9AGAR</name>
<dbReference type="GO" id="GO:0005576">
    <property type="term" value="C:extracellular region"/>
    <property type="evidence" value="ECO:0007669"/>
    <property type="project" value="UniProtKB-SubCell"/>
</dbReference>
<gene>
    <name evidence="12" type="ORF">AMATHDRAFT_45462</name>
</gene>
<keyword evidence="8 10" id="KW-0456">Lyase</keyword>
<dbReference type="SUPFAM" id="SSF51126">
    <property type="entry name" value="Pectin lyase-like"/>
    <property type="match status" value="1"/>
</dbReference>